<sequence>MSRCGDVIDRAKTLYRIEFNTSSSSYQSAHNRKHPTAPLKGKQKTPEDFTANDAHAFDHPQTDQDPSPNESSGAAPEYPGSDSKGIDYEMRKEDLERRNESVQQQVRENQAAHGVVRENQKQARQTIQTPLAIMPPPSTHTMVQRNVNAASSQYPIDHLSHNLDQFFRQTEIWVGTYANSPVSTALQSVTKKFKERRMNIAIIN</sequence>
<evidence type="ECO:0000313" key="3">
    <source>
        <dbReference type="Proteomes" id="UP001161017"/>
    </source>
</evidence>
<evidence type="ECO:0000313" key="2">
    <source>
        <dbReference type="EMBL" id="MDI1489186.1"/>
    </source>
</evidence>
<dbReference type="Proteomes" id="UP001161017">
    <property type="component" value="Unassembled WGS sequence"/>
</dbReference>
<keyword evidence="3" id="KW-1185">Reference proteome</keyword>
<organism evidence="2 3">
    <name type="scientific">Ramalina farinacea</name>
    <dbReference type="NCBI Taxonomy" id="258253"/>
    <lineage>
        <taxon>Eukaryota</taxon>
        <taxon>Fungi</taxon>
        <taxon>Dikarya</taxon>
        <taxon>Ascomycota</taxon>
        <taxon>Pezizomycotina</taxon>
        <taxon>Lecanoromycetes</taxon>
        <taxon>OSLEUM clade</taxon>
        <taxon>Lecanoromycetidae</taxon>
        <taxon>Lecanorales</taxon>
        <taxon>Lecanorineae</taxon>
        <taxon>Ramalinaceae</taxon>
        <taxon>Ramalina</taxon>
    </lineage>
</organism>
<protein>
    <submittedName>
        <fullName evidence="2">Uncharacterized protein</fullName>
    </submittedName>
</protein>
<dbReference type="AlphaFoldDB" id="A0AA43QMG6"/>
<name>A0AA43QMG6_9LECA</name>
<reference evidence="2" key="1">
    <citation type="journal article" date="2023" name="Genome Biol. Evol.">
        <title>First Whole Genome Sequence and Flow Cytometry Genome Size Data for the Lichen-Forming Fungus Ramalina farinacea (Ascomycota).</title>
        <authorList>
            <person name="Llewellyn T."/>
            <person name="Mian S."/>
            <person name="Hill R."/>
            <person name="Leitch I.J."/>
            <person name="Gaya E."/>
        </authorList>
    </citation>
    <scope>NUCLEOTIDE SEQUENCE</scope>
    <source>
        <strain evidence="2">LIQ254RAFAR</strain>
    </source>
</reference>
<dbReference type="EMBL" id="JAPUFD010000009">
    <property type="protein sequence ID" value="MDI1489186.1"/>
    <property type="molecule type" value="Genomic_DNA"/>
</dbReference>
<evidence type="ECO:0000256" key="1">
    <source>
        <dbReference type="SAM" id="MobiDB-lite"/>
    </source>
</evidence>
<feature type="region of interest" description="Disordered" evidence="1">
    <location>
        <begin position="21"/>
        <end position="86"/>
    </location>
</feature>
<feature type="compositionally biased region" description="Polar residues" evidence="1">
    <location>
        <begin position="63"/>
        <end position="72"/>
    </location>
</feature>
<accession>A0AA43QMG6</accession>
<proteinExistence type="predicted"/>
<comment type="caution">
    <text evidence="2">The sequence shown here is derived from an EMBL/GenBank/DDBJ whole genome shotgun (WGS) entry which is preliminary data.</text>
</comment>
<gene>
    <name evidence="2" type="ORF">OHK93_008464</name>
</gene>